<proteinExistence type="inferred from homology"/>
<dbReference type="SUPFAM" id="SSF54919">
    <property type="entry name" value="Nucleoside diphosphate kinase, NDK"/>
    <property type="match status" value="1"/>
</dbReference>
<sequence>MDTERVLFILKPDGVQKKLQKELLDQVDSAGLRVLYCFETLLKTEVAKELMARYNSMWFFEDAVAYLTSGNSLILICEGADANDKAKKIRGNSYEGTGLRKYSSERLTDPNGREVCLKNILHTSDPEDFLRESQLVGAQLNC</sequence>
<dbReference type="AlphaFoldDB" id="A0A0G0YR68"/>
<dbReference type="PROSITE" id="PS51374">
    <property type="entry name" value="NDPK_LIKE"/>
    <property type="match status" value="1"/>
</dbReference>
<keyword evidence="4" id="KW-0418">Kinase</keyword>
<evidence type="ECO:0000256" key="2">
    <source>
        <dbReference type="RuleBase" id="RU004011"/>
    </source>
</evidence>
<dbReference type="InterPro" id="IPR034907">
    <property type="entry name" value="NDK-like_dom"/>
</dbReference>
<keyword evidence="4" id="KW-0808">Transferase</keyword>
<evidence type="ECO:0000259" key="3">
    <source>
        <dbReference type="SMART" id="SM00562"/>
    </source>
</evidence>
<dbReference type="Gene3D" id="3.30.70.141">
    <property type="entry name" value="Nucleoside diphosphate kinase-like domain"/>
    <property type="match status" value="1"/>
</dbReference>
<evidence type="ECO:0000313" key="5">
    <source>
        <dbReference type="Proteomes" id="UP000033847"/>
    </source>
</evidence>
<dbReference type="GO" id="GO:0006183">
    <property type="term" value="P:GTP biosynthetic process"/>
    <property type="evidence" value="ECO:0007669"/>
    <property type="project" value="InterPro"/>
</dbReference>
<dbReference type="GO" id="GO:0006241">
    <property type="term" value="P:CTP biosynthetic process"/>
    <property type="evidence" value="ECO:0007669"/>
    <property type="project" value="InterPro"/>
</dbReference>
<evidence type="ECO:0000256" key="1">
    <source>
        <dbReference type="PROSITE-ProRule" id="PRU00706"/>
    </source>
</evidence>
<comment type="caution">
    <text evidence="1">Lacks conserved residue(s) required for the propagation of feature annotation.</text>
</comment>
<name>A0A0G0YR68_UNCKA</name>
<reference evidence="4 5" key="1">
    <citation type="journal article" date="2015" name="Nature">
        <title>rRNA introns, odd ribosomes, and small enigmatic genomes across a large radiation of phyla.</title>
        <authorList>
            <person name="Brown C.T."/>
            <person name="Hug L.A."/>
            <person name="Thomas B.C."/>
            <person name="Sharon I."/>
            <person name="Castelle C.J."/>
            <person name="Singh A."/>
            <person name="Wilkins M.J."/>
            <person name="Williams K.H."/>
            <person name="Banfield J.F."/>
        </authorList>
    </citation>
    <scope>NUCLEOTIDE SEQUENCE [LARGE SCALE GENOMIC DNA]</scope>
</reference>
<dbReference type="InterPro" id="IPR001564">
    <property type="entry name" value="Nucleoside_diP_kinase"/>
</dbReference>
<dbReference type="PRINTS" id="PR01243">
    <property type="entry name" value="NUCDPKINASE"/>
</dbReference>
<evidence type="ECO:0000313" key="4">
    <source>
        <dbReference type="EMBL" id="KKS39099.1"/>
    </source>
</evidence>
<organism evidence="4 5">
    <name type="scientific">candidate division WWE3 bacterium GW2011_GWF1_42_14</name>
    <dbReference type="NCBI Taxonomy" id="1619138"/>
    <lineage>
        <taxon>Bacteria</taxon>
        <taxon>Katanobacteria</taxon>
    </lineage>
</organism>
<dbReference type="InterPro" id="IPR036850">
    <property type="entry name" value="NDK-like_dom_sf"/>
</dbReference>
<accession>A0A0G0YR68</accession>
<dbReference type="GO" id="GO:0006228">
    <property type="term" value="P:UTP biosynthetic process"/>
    <property type="evidence" value="ECO:0007669"/>
    <property type="project" value="InterPro"/>
</dbReference>
<dbReference type="Proteomes" id="UP000033847">
    <property type="component" value="Unassembled WGS sequence"/>
</dbReference>
<dbReference type="EMBL" id="LCCU01000004">
    <property type="protein sequence ID" value="KKS39099.1"/>
    <property type="molecule type" value="Genomic_DNA"/>
</dbReference>
<gene>
    <name evidence="4" type="ORF">UV00_C0004G0025</name>
</gene>
<comment type="caution">
    <text evidence="4">The sequence shown here is derived from an EMBL/GenBank/DDBJ whole genome shotgun (WGS) entry which is preliminary data.</text>
</comment>
<dbReference type="Pfam" id="PF00334">
    <property type="entry name" value="NDK"/>
    <property type="match status" value="1"/>
</dbReference>
<protein>
    <submittedName>
        <fullName evidence="4">Nucleoside diphosphate kinase</fullName>
    </submittedName>
</protein>
<feature type="domain" description="Nucleoside diphosphate kinase-like" evidence="3">
    <location>
        <begin position="3"/>
        <end position="137"/>
    </location>
</feature>
<dbReference type="SMART" id="SM00562">
    <property type="entry name" value="NDK"/>
    <property type="match status" value="1"/>
</dbReference>
<dbReference type="GO" id="GO:0004550">
    <property type="term" value="F:nucleoside diphosphate kinase activity"/>
    <property type="evidence" value="ECO:0007669"/>
    <property type="project" value="InterPro"/>
</dbReference>
<comment type="similarity">
    <text evidence="1 2">Belongs to the NDK family.</text>
</comment>